<keyword evidence="2" id="KW-1185">Reference proteome</keyword>
<gene>
    <name evidence="1" type="ORF">ACJ72_04444</name>
</gene>
<name>A0A1B7NWQ5_9EURO</name>
<evidence type="ECO:0000313" key="1">
    <source>
        <dbReference type="EMBL" id="OAX81218.1"/>
    </source>
</evidence>
<organism evidence="1 2">
    <name type="scientific">Emergomyces africanus</name>
    <dbReference type="NCBI Taxonomy" id="1955775"/>
    <lineage>
        <taxon>Eukaryota</taxon>
        <taxon>Fungi</taxon>
        <taxon>Dikarya</taxon>
        <taxon>Ascomycota</taxon>
        <taxon>Pezizomycotina</taxon>
        <taxon>Eurotiomycetes</taxon>
        <taxon>Eurotiomycetidae</taxon>
        <taxon>Onygenales</taxon>
        <taxon>Ajellomycetaceae</taxon>
        <taxon>Emergomyces</taxon>
    </lineage>
</organism>
<sequence length="116" mass="12789">MPALKRLLIDLPIRLLRLAGLRIDGAFIFDIFVNLIVVDGLGAAAGGCGGGPCQGSQSRHRYETLKTAFEPLLGQLKQSSHVPSSTRTGGERWPQVYRAVDQRHILKQNERKPDEV</sequence>
<dbReference type="AlphaFoldDB" id="A0A1B7NWQ5"/>
<dbReference type="EMBL" id="LGUA01000522">
    <property type="protein sequence ID" value="OAX81218.1"/>
    <property type="molecule type" value="Genomic_DNA"/>
</dbReference>
<proteinExistence type="predicted"/>
<protein>
    <submittedName>
        <fullName evidence="1">Uncharacterized protein</fullName>
    </submittedName>
</protein>
<evidence type="ECO:0000313" key="2">
    <source>
        <dbReference type="Proteomes" id="UP000091918"/>
    </source>
</evidence>
<accession>A0A1B7NWQ5</accession>
<reference evidence="1 2" key="1">
    <citation type="submission" date="2015-07" db="EMBL/GenBank/DDBJ databases">
        <title>Emmonsia species relationships and genome sequence.</title>
        <authorList>
            <person name="Cuomo C.A."/>
            <person name="Schwartz I.S."/>
            <person name="Kenyon C."/>
            <person name="de Hoog G.S."/>
            <person name="Govender N.P."/>
            <person name="Botha A."/>
            <person name="Moreno L."/>
            <person name="de Vries M."/>
            <person name="Munoz J.F."/>
            <person name="Stielow J.B."/>
        </authorList>
    </citation>
    <scope>NUCLEOTIDE SEQUENCE [LARGE SCALE GENOMIC DNA]</scope>
    <source>
        <strain evidence="1 2">CBS 136260</strain>
    </source>
</reference>
<dbReference type="Proteomes" id="UP000091918">
    <property type="component" value="Unassembled WGS sequence"/>
</dbReference>
<comment type="caution">
    <text evidence="1">The sequence shown here is derived from an EMBL/GenBank/DDBJ whole genome shotgun (WGS) entry which is preliminary data.</text>
</comment>